<reference evidence="2" key="1">
    <citation type="submission" date="2021-06" db="EMBL/GenBank/DDBJ databases">
        <authorList>
            <person name="Lee C.-S."/>
            <person name="Jin L."/>
        </authorList>
    </citation>
    <scope>NUCLEOTIDE SEQUENCE</scope>
    <source>
        <strain evidence="2">Con5</strain>
        <plasmid evidence="2">p4</plasmid>
    </source>
</reference>
<keyword evidence="1" id="KW-0732">Signal</keyword>
<dbReference type="Proteomes" id="UP000679352">
    <property type="component" value="Plasmid p4"/>
</dbReference>
<geneLocation type="plasmid" evidence="2 3">
    <name>p4</name>
</geneLocation>
<proteinExistence type="predicted"/>
<dbReference type="EMBL" id="CP076365">
    <property type="protein sequence ID" value="QWK93011.1"/>
    <property type="molecule type" value="Genomic_DNA"/>
</dbReference>
<feature type="signal peptide" evidence="1">
    <location>
        <begin position="1"/>
        <end position="23"/>
    </location>
</feature>
<dbReference type="InterPro" id="IPR019106">
    <property type="entry name" value="T4SS_TrbC"/>
</dbReference>
<keyword evidence="2" id="KW-0614">Plasmid</keyword>
<dbReference type="Pfam" id="PF09673">
    <property type="entry name" value="TrbC_Ftype"/>
    <property type="match status" value="1"/>
</dbReference>
<protein>
    <submittedName>
        <fullName evidence="2">Type-F conjugative transfer system pilin assembly protein TrbC</fullName>
    </submittedName>
</protein>
<organism evidence="2 3">
    <name type="scientific">Gemmobacter fulvus</name>
    <dbReference type="NCBI Taxonomy" id="2840474"/>
    <lineage>
        <taxon>Bacteria</taxon>
        <taxon>Pseudomonadati</taxon>
        <taxon>Pseudomonadota</taxon>
        <taxon>Alphaproteobacteria</taxon>
        <taxon>Rhodobacterales</taxon>
        <taxon>Paracoccaceae</taxon>
        <taxon>Gemmobacter</taxon>
    </lineage>
</organism>
<keyword evidence="3" id="KW-1185">Reference proteome</keyword>
<accession>A0A975PD86</accession>
<dbReference type="RefSeq" id="WP_215507647.1">
    <property type="nucleotide sequence ID" value="NZ_CP076365.1"/>
</dbReference>
<feature type="chain" id="PRO_5036849201" evidence="1">
    <location>
        <begin position="24"/>
        <end position="256"/>
    </location>
</feature>
<dbReference type="AlphaFoldDB" id="A0A975PD86"/>
<evidence type="ECO:0000313" key="3">
    <source>
        <dbReference type="Proteomes" id="UP000679352"/>
    </source>
</evidence>
<dbReference type="KEGG" id="gfu:KM031_21545"/>
<evidence type="ECO:0000313" key="2">
    <source>
        <dbReference type="EMBL" id="QWK93011.1"/>
    </source>
</evidence>
<dbReference type="InterPro" id="IPR014113">
    <property type="entry name" value="T4SS_TrbC_subgr"/>
</dbReference>
<evidence type="ECO:0000256" key="1">
    <source>
        <dbReference type="SAM" id="SignalP"/>
    </source>
</evidence>
<dbReference type="NCBIfam" id="TIGR02742">
    <property type="entry name" value="TrbC_Ftype"/>
    <property type="match status" value="1"/>
</dbReference>
<name>A0A975PD86_9RHOB</name>
<sequence length="256" mass="26915">MLRTLISTCLTACTLGLPALAEAQDTDQAPRFAPGALGPVGVDVEILRQQSLRDAETLRGTLETQDPADLSAMSPGIEALQDQAMNDPRIRALLGVDDPARMSGSVRPDHSAAKVLVFASFGMPDASLRQVMQDAERYQGQVVFRGFVGNSVFETEAALTRVFGKLETATAFAIDPTLFTRFNVHAVPVYVVLNGPLDVCETPGCVGDVVPPHDRISGNITLDAALSIAAHGRGDAGQVAKSLLAAAPQTPEGGQP</sequence>
<gene>
    <name evidence="2" type="primary">trbC</name>
    <name evidence="2" type="ORF">KM031_21545</name>
</gene>